<dbReference type="SMART" id="SM00368">
    <property type="entry name" value="LRR_RI"/>
    <property type="match status" value="6"/>
</dbReference>
<keyword evidence="2" id="KW-1185">Reference proteome</keyword>
<dbReference type="OrthoDB" id="45061at2759"/>
<accession>A0A9N8H237</accession>
<comment type="caution">
    <text evidence="1">The sequence shown here is derived from an EMBL/GenBank/DDBJ whole genome shotgun (WGS) entry which is preliminary data.</text>
</comment>
<gene>
    <name evidence="1" type="ORF">SEMRO_12_G009220.1</name>
</gene>
<dbReference type="PROSITE" id="PS51450">
    <property type="entry name" value="LRR"/>
    <property type="match status" value="1"/>
</dbReference>
<name>A0A9N8H237_9STRA</name>
<evidence type="ECO:0000313" key="2">
    <source>
        <dbReference type="Proteomes" id="UP001153069"/>
    </source>
</evidence>
<organism evidence="1 2">
    <name type="scientific">Seminavis robusta</name>
    <dbReference type="NCBI Taxonomy" id="568900"/>
    <lineage>
        <taxon>Eukaryota</taxon>
        <taxon>Sar</taxon>
        <taxon>Stramenopiles</taxon>
        <taxon>Ochrophyta</taxon>
        <taxon>Bacillariophyta</taxon>
        <taxon>Bacillariophyceae</taxon>
        <taxon>Bacillariophycidae</taxon>
        <taxon>Naviculales</taxon>
        <taxon>Naviculaceae</taxon>
        <taxon>Seminavis</taxon>
    </lineage>
</organism>
<dbReference type="AlphaFoldDB" id="A0A9N8H237"/>
<dbReference type="EMBL" id="CAICTM010000012">
    <property type="protein sequence ID" value="CAB9496962.1"/>
    <property type="molecule type" value="Genomic_DNA"/>
</dbReference>
<dbReference type="Pfam" id="PF13516">
    <property type="entry name" value="LRR_6"/>
    <property type="match status" value="3"/>
</dbReference>
<sequence>MPQASSASLSTTNSSLLERLRQNDPTLTKLKLVQNYNDVASDFDEFLECLRNNTIVSYVLLERHFVRSLKKPQWIALIQAVGQMTNLDELEIWSVRVPLKELCEAFKDSTKLTRLGFGFVTLEGSLDASALCGHASLKTFYLSDFRFVEEEEASLDSLCQALSTCPNLRFLEVFQYQQEHPPVSAEGLAALMESPCLQHLTLRRMGLTAALTSGLANKLVDNLQLRVLNLNENKLGNEGSHALGHALTVNHSLQELDLRKNQLSANGCFVLAQQLSNNEGLERLNLACNPLEDHGAEGLASLLQVHPSLKTLELHRTLLTDMGTGKLVDALRDNESLVNLDLSFNSITEITYVAAAEALKVNHSLKSINLQVNKKMRVSACEALLAMVKENTVLERVSTLMRVRFEPQDYHELEDVLHQMNLYLRLNHAGRNHLLQGNATVKEWGTSLLAVQDDLNGLYYLTHANPAMICQPFLDQQPSVAVE</sequence>
<protein>
    <submittedName>
        <fullName evidence="1">NLR family, CARD domain containing 3</fullName>
    </submittedName>
</protein>
<dbReference type="Proteomes" id="UP001153069">
    <property type="component" value="Unassembled WGS sequence"/>
</dbReference>
<evidence type="ECO:0000313" key="1">
    <source>
        <dbReference type="EMBL" id="CAB9496962.1"/>
    </source>
</evidence>
<dbReference type="InterPro" id="IPR032675">
    <property type="entry name" value="LRR_dom_sf"/>
</dbReference>
<dbReference type="InterPro" id="IPR052394">
    <property type="entry name" value="LRR-containing"/>
</dbReference>
<dbReference type="PANTHER" id="PTHR24114">
    <property type="entry name" value="LEUCINE RICH REPEAT FAMILY PROTEIN"/>
    <property type="match status" value="1"/>
</dbReference>
<reference evidence="1" key="1">
    <citation type="submission" date="2020-06" db="EMBL/GenBank/DDBJ databases">
        <authorList>
            <consortium name="Plant Systems Biology data submission"/>
        </authorList>
    </citation>
    <scope>NUCLEOTIDE SEQUENCE</scope>
    <source>
        <strain evidence="1">D6</strain>
    </source>
</reference>
<dbReference type="SUPFAM" id="SSF52047">
    <property type="entry name" value="RNI-like"/>
    <property type="match status" value="1"/>
</dbReference>
<dbReference type="InterPro" id="IPR001611">
    <property type="entry name" value="Leu-rich_rpt"/>
</dbReference>
<dbReference type="Gene3D" id="3.80.10.10">
    <property type="entry name" value="Ribonuclease Inhibitor"/>
    <property type="match status" value="3"/>
</dbReference>
<dbReference type="PANTHER" id="PTHR24114:SF2">
    <property type="entry name" value="F-BOX DOMAIN-CONTAINING PROTEIN-RELATED"/>
    <property type="match status" value="1"/>
</dbReference>
<proteinExistence type="predicted"/>